<protein>
    <submittedName>
        <fullName evidence="1">Uncharacterized protein</fullName>
    </submittedName>
</protein>
<dbReference type="Proteomes" id="UP000234323">
    <property type="component" value="Unassembled WGS sequence"/>
</dbReference>
<accession>A0A2I1GHS4</accession>
<dbReference type="EMBL" id="LLXI01000438">
    <property type="protein sequence ID" value="PKY46182.1"/>
    <property type="molecule type" value="Genomic_DNA"/>
</dbReference>
<name>A0A2I1GHS4_9GLOM</name>
<evidence type="ECO:0000313" key="2">
    <source>
        <dbReference type="Proteomes" id="UP000234323"/>
    </source>
</evidence>
<gene>
    <name evidence="1" type="ORF">RhiirA4_184159</name>
</gene>
<keyword evidence="2" id="KW-1185">Reference proteome</keyword>
<organism evidence="1 2">
    <name type="scientific">Rhizophagus irregularis</name>
    <dbReference type="NCBI Taxonomy" id="588596"/>
    <lineage>
        <taxon>Eukaryota</taxon>
        <taxon>Fungi</taxon>
        <taxon>Fungi incertae sedis</taxon>
        <taxon>Mucoromycota</taxon>
        <taxon>Glomeromycotina</taxon>
        <taxon>Glomeromycetes</taxon>
        <taxon>Glomerales</taxon>
        <taxon>Glomeraceae</taxon>
        <taxon>Rhizophagus</taxon>
    </lineage>
</organism>
<proteinExistence type="predicted"/>
<dbReference type="AlphaFoldDB" id="A0A2I1GHS4"/>
<sequence length="51" mass="5886">MKEFNTLFNLVYKLTGTPSQLKHIYKVGWGCIIADLDYTQAKDLGAYIQQF</sequence>
<reference evidence="1 2" key="1">
    <citation type="submission" date="2015-10" db="EMBL/GenBank/DDBJ databases">
        <title>Genome analyses suggest a sexual origin of heterokaryosis in a supposedly ancient asexual fungus.</title>
        <authorList>
            <person name="Ropars J."/>
            <person name="Sedzielewska K."/>
            <person name="Noel J."/>
            <person name="Charron P."/>
            <person name="Farinelli L."/>
            <person name="Marton T."/>
            <person name="Kruger M."/>
            <person name="Pelin A."/>
            <person name="Brachmann A."/>
            <person name="Corradi N."/>
        </authorList>
    </citation>
    <scope>NUCLEOTIDE SEQUENCE [LARGE SCALE GENOMIC DNA]</scope>
    <source>
        <strain evidence="1 2">A4</strain>
    </source>
</reference>
<evidence type="ECO:0000313" key="1">
    <source>
        <dbReference type="EMBL" id="PKY46182.1"/>
    </source>
</evidence>
<comment type="caution">
    <text evidence="1">The sequence shown here is derived from an EMBL/GenBank/DDBJ whole genome shotgun (WGS) entry which is preliminary data.</text>
</comment>